<protein>
    <submittedName>
        <fullName evidence="3">Uncharacterized protein YbjT (DUF2867 family)</fullName>
    </submittedName>
</protein>
<gene>
    <name evidence="3" type="ORF">J2800_001878</name>
</gene>
<organism evidence="3 4">
    <name type="scientific">Caulobacter rhizosphaerae</name>
    <dbReference type="NCBI Taxonomy" id="2010972"/>
    <lineage>
        <taxon>Bacteria</taxon>
        <taxon>Pseudomonadati</taxon>
        <taxon>Pseudomonadota</taxon>
        <taxon>Alphaproteobacteria</taxon>
        <taxon>Caulobacterales</taxon>
        <taxon>Caulobacteraceae</taxon>
        <taxon>Caulobacter</taxon>
    </lineage>
</organism>
<evidence type="ECO:0000259" key="2">
    <source>
        <dbReference type="Pfam" id="PF13460"/>
    </source>
</evidence>
<dbReference type="Gene3D" id="3.40.50.720">
    <property type="entry name" value="NAD(P)-binding Rossmann-like Domain"/>
    <property type="match status" value="1"/>
</dbReference>
<dbReference type="PANTHER" id="PTHR42748">
    <property type="entry name" value="NITROGEN METABOLITE REPRESSION PROTEIN NMRA FAMILY MEMBER"/>
    <property type="match status" value="1"/>
</dbReference>
<dbReference type="InterPro" id="IPR051164">
    <property type="entry name" value="NmrA-like_oxidored"/>
</dbReference>
<reference evidence="3 4" key="1">
    <citation type="submission" date="2023-07" db="EMBL/GenBank/DDBJ databases">
        <title>Sorghum-associated microbial communities from plants grown in Nebraska, USA.</title>
        <authorList>
            <person name="Schachtman D."/>
        </authorList>
    </citation>
    <scope>NUCLEOTIDE SEQUENCE [LARGE SCALE GENOMIC DNA]</scope>
    <source>
        <strain evidence="3 4">DS2154</strain>
    </source>
</reference>
<evidence type="ECO:0000313" key="3">
    <source>
        <dbReference type="EMBL" id="MDR6531136.1"/>
    </source>
</evidence>
<keyword evidence="4" id="KW-1185">Reference proteome</keyword>
<dbReference type="Proteomes" id="UP001262754">
    <property type="component" value="Unassembled WGS sequence"/>
</dbReference>
<dbReference type="Pfam" id="PF13460">
    <property type="entry name" value="NAD_binding_10"/>
    <property type="match status" value="1"/>
</dbReference>
<sequence>MKIVVIGGTGLIGSSVVANLARQGHEAVAAAPNTGVNTLTGEGLDAALAGADIVVDVANSPQFEAGPALDFFVTSGRNLLDAGRKAGIKHHVALSVVGTERLQESGYFRAKIVQEALIRASPIPYSILRSTQFFPFVQGIIQAGQVGDEVHVSPALVQPIAAPDVAGALTDVVLGQPVNGLVEVAGPEAFGLDKFVARYLQAKGDPRKVVADPAALYFGVKLQERSLTPGEAPILGLTTFEDWLKDAVPAAA</sequence>
<evidence type="ECO:0000313" key="4">
    <source>
        <dbReference type="Proteomes" id="UP001262754"/>
    </source>
</evidence>
<accession>A0ABU1MZL1</accession>
<comment type="caution">
    <text evidence="3">The sequence shown here is derived from an EMBL/GenBank/DDBJ whole genome shotgun (WGS) entry which is preliminary data.</text>
</comment>
<feature type="domain" description="NAD(P)-binding" evidence="2">
    <location>
        <begin position="7"/>
        <end position="134"/>
    </location>
</feature>
<dbReference type="SUPFAM" id="SSF51735">
    <property type="entry name" value="NAD(P)-binding Rossmann-fold domains"/>
    <property type="match status" value="1"/>
</dbReference>
<dbReference type="InterPro" id="IPR036291">
    <property type="entry name" value="NAD(P)-bd_dom_sf"/>
</dbReference>
<keyword evidence="1" id="KW-0521">NADP</keyword>
<dbReference type="PANTHER" id="PTHR42748:SF3">
    <property type="entry name" value="BLL4366 PROTEIN"/>
    <property type="match status" value="1"/>
</dbReference>
<name>A0ABU1MZL1_9CAUL</name>
<evidence type="ECO:0000256" key="1">
    <source>
        <dbReference type="ARBA" id="ARBA00022857"/>
    </source>
</evidence>
<dbReference type="InterPro" id="IPR016040">
    <property type="entry name" value="NAD(P)-bd_dom"/>
</dbReference>
<proteinExistence type="predicted"/>
<dbReference type="EMBL" id="JAVDRL010000005">
    <property type="protein sequence ID" value="MDR6531136.1"/>
    <property type="molecule type" value="Genomic_DNA"/>
</dbReference>
<dbReference type="RefSeq" id="WP_310030958.1">
    <property type="nucleotide sequence ID" value="NZ_JAVDRL010000005.1"/>
</dbReference>